<dbReference type="OrthoDB" id="6692864at2759"/>
<dbReference type="AlphaFoldDB" id="A0A8H2ZQG3"/>
<dbReference type="SUPFAM" id="SSF48264">
    <property type="entry name" value="Cytochrome P450"/>
    <property type="match status" value="1"/>
</dbReference>
<dbReference type="GO" id="GO:0004497">
    <property type="term" value="F:monooxygenase activity"/>
    <property type="evidence" value="ECO:0007669"/>
    <property type="project" value="UniProtKB-KW"/>
</dbReference>
<evidence type="ECO:0000256" key="9">
    <source>
        <dbReference type="SAM" id="Phobius"/>
    </source>
</evidence>
<protein>
    <submittedName>
        <fullName evidence="10">C15a7d42-e2a8-4337-ad64-c137d3e6a68c</fullName>
    </submittedName>
</protein>
<keyword evidence="11" id="KW-1185">Reference proteome</keyword>
<dbReference type="InterPro" id="IPR050121">
    <property type="entry name" value="Cytochrome_P450_monoxygenase"/>
</dbReference>
<dbReference type="PRINTS" id="PR00385">
    <property type="entry name" value="P450"/>
</dbReference>
<feature type="transmembrane region" description="Helical" evidence="9">
    <location>
        <begin position="30"/>
        <end position="46"/>
    </location>
</feature>
<keyword evidence="5 8" id="KW-0408">Iron</keyword>
<comment type="similarity">
    <text evidence="2">Belongs to the cytochrome P450 family.</text>
</comment>
<keyword evidence="6" id="KW-0843">Virulence</keyword>
<dbReference type="InterPro" id="IPR036396">
    <property type="entry name" value="Cyt_P450_sf"/>
</dbReference>
<evidence type="ECO:0000256" key="8">
    <source>
        <dbReference type="PIRSR" id="PIRSR602401-1"/>
    </source>
</evidence>
<dbReference type="InterPro" id="IPR002401">
    <property type="entry name" value="Cyt_P450_E_grp-I"/>
</dbReference>
<reference evidence="10" key="1">
    <citation type="submission" date="2020-10" db="EMBL/GenBank/DDBJ databases">
        <authorList>
            <person name="Kusch S."/>
        </authorList>
    </citation>
    <scope>NUCLEOTIDE SEQUENCE</scope>
    <source>
        <strain evidence="10">SwB9</strain>
    </source>
</reference>
<dbReference type="PRINTS" id="PR00463">
    <property type="entry name" value="EP450I"/>
</dbReference>
<evidence type="ECO:0000256" key="6">
    <source>
        <dbReference type="ARBA" id="ARBA00023026"/>
    </source>
</evidence>
<comment type="cofactor">
    <cofactor evidence="1 8">
        <name>heme</name>
        <dbReference type="ChEBI" id="CHEBI:30413"/>
    </cofactor>
</comment>
<name>A0A8H2ZQG3_9HELO</name>
<dbReference type="GO" id="GO:0020037">
    <property type="term" value="F:heme binding"/>
    <property type="evidence" value="ECO:0007669"/>
    <property type="project" value="InterPro"/>
</dbReference>
<organism evidence="10 11">
    <name type="scientific">Sclerotinia trifoliorum</name>
    <dbReference type="NCBI Taxonomy" id="28548"/>
    <lineage>
        <taxon>Eukaryota</taxon>
        <taxon>Fungi</taxon>
        <taxon>Dikarya</taxon>
        <taxon>Ascomycota</taxon>
        <taxon>Pezizomycotina</taxon>
        <taxon>Leotiomycetes</taxon>
        <taxon>Helotiales</taxon>
        <taxon>Sclerotiniaceae</taxon>
        <taxon>Sclerotinia</taxon>
    </lineage>
</organism>
<dbReference type="Pfam" id="PF00067">
    <property type="entry name" value="p450"/>
    <property type="match status" value="1"/>
</dbReference>
<evidence type="ECO:0000256" key="5">
    <source>
        <dbReference type="ARBA" id="ARBA00023004"/>
    </source>
</evidence>
<evidence type="ECO:0000313" key="11">
    <source>
        <dbReference type="Proteomes" id="UP000624404"/>
    </source>
</evidence>
<keyword evidence="7" id="KW-0503">Monooxygenase</keyword>
<keyword evidence="9" id="KW-0812">Transmembrane</keyword>
<accession>A0A8H2ZQG3</accession>
<dbReference type="GO" id="GO:0016705">
    <property type="term" value="F:oxidoreductase activity, acting on paired donors, with incorporation or reduction of molecular oxygen"/>
    <property type="evidence" value="ECO:0007669"/>
    <property type="project" value="InterPro"/>
</dbReference>
<dbReference type="Gene3D" id="1.10.630.10">
    <property type="entry name" value="Cytochrome P450"/>
    <property type="match status" value="1"/>
</dbReference>
<sequence length="537" mass="60963">MSTLYIIAAAAGVFLHNIVRKKEFDRHPFSIIFAVIAVYITLSILLQYKSNNENLTIRQGQKLAFKLVSTVVVSLWTNILVYRAFFHPLRHFPGPFGARLSKFWSLGKVIQSKVRWYQVLGDLKEEYGDYVRTGPRELMIFDPAAINLILGSSAKLQKGPFYGATTPQSLHTTRDTDFHRKRRKVWDIAFKQSLTDYGPRIEEFTTSFLSRLSESVATPLVINDLCIYYSYDVISALGFGIFTRFLDGKQTAGVKNILDNIQRGMIAIGLLVHVPWVLTILETLSVLGGPMKEFNDWSACQVEARRHMQNPKPDIMGHLIEHTENTPSGRALLNADSRVIIGAGSDTTASTLSVLFILLANYPQYQAQLLEELTSIFKDETYSNLRTSPLLDGIIQEALRLYPSVTFTSQRVIPKNGMSIGTVYIPGDTVVSIATWQIHRDPRNFKDPKQFIPERWTTRPELVLNRSAYLPFSMGVYSCIGKGLAMMELRSVIARTIFEYEVLFPENTKFNEKTFFKGIKDHFTSGVPNCELVFKRR</sequence>
<dbReference type="Proteomes" id="UP000624404">
    <property type="component" value="Unassembled WGS sequence"/>
</dbReference>
<dbReference type="PANTHER" id="PTHR24305">
    <property type="entry name" value="CYTOCHROME P450"/>
    <property type="match status" value="1"/>
</dbReference>
<dbReference type="CDD" id="cd11061">
    <property type="entry name" value="CYP67-like"/>
    <property type="match status" value="1"/>
</dbReference>
<gene>
    <name evidence="10" type="ORF">SCLTRI_LOCUS7574</name>
</gene>
<evidence type="ECO:0000256" key="2">
    <source>
        <dbReference type="ARBA" id="ARBA00010617"/>
    </source>
</evidence>
<feature type="transmembrane region" description="Helical" evidence="9">
    <location>
        <begin position="67"/>
        <end position="86"/>
    </location>
</feature>
<proteinExistence type="inferred from homology"/>
<dbReference type="InterPro" id="IPR001128">
    <property type="entry name" value="Cyt_P450"/>
</dbReference>
<comment type="caution">
    <text evidence="10">The sequence shown here is derived from an EMBL/GenBank/DDBJ whole genome shotgun (WGS) entry which is preliminary data.</text>
</comment>
<feature type="binding site" description="axial binding residue" evidence="8">
    <location>
        <position position="479"/>
    </location>
    <ligand>
        <name>heme</name>
        <dbReference type="ChEBI" id="CHEBI:30413"/>
    </ligand>
    <ligandPart>
        <name>Fe</name>
        <dbReference type="ChEBI" id="CHEBI:18248"/>
    </ligandPart>
</feature>
<keyword evidence="3 8" id="KW-0479">Metal-binding</keyword>
<keyword evidence="9" id="KW-1133">Transmembrane helix</keyword>
<keyword evidence="4" id="KW-0560">Oxidoreductase</keyword>
<evidence type="ECO:0000256" key="4">
    <source>
        <dbReference type="ARBA" id="ARBA00023002"/>
    </source>
</evidence>
<keyword evidence="9" id="KW-0472">Membrane</keyword>
<keyword evidence="8" id="KW-0349">Heme</keyword>
<dbReference type="EMBL" id="CAJHIA010000030">
    <property type="protein sequence ID" value="CAD6447782.1"/>
    <property type="molecule type" value="Genomic_DNA"/>
</dbReference>
<evidence type="ECO:0000256" key="7">
    <source>
        <dbReference type="ARBA" id="ARBA00023033"/>
    </source>
</evidence>
<dbReference type="GO" id="GO:0005506">
    <property type="term" value="F:iron ion binding"/>
    <property type="evidence" value="ECO:0007669"/>
    <property type="project" value="InterPro"/>
</dbReference>
<evidence type="ECO:0000256" key="1">
    <source>
        <dbReference type="ARBA" id="ARBA00001971"/>
    </source>
</evidence>
<evidence type="ECO:0000256" key="3">
    <source>
        <dbReference type="ARBA" id="ARBA00022723"/>
    </source>
</evidence>
<dbReference type="PANTHER" id="PTHR24305:SF187">
    <property type="entry name" value="P450, PUTATIVE (EUROFUNG)-RELATED"/>
    <property type="match status" value="1"/>
</dbReference>
<evidence type="ECO:0000313" key="10">
    <source>
        <dbReference type="EMBL" id="CAD6447782.1"/>
    </source>
</evidence>